<feature type="region of interest" description="Disordered" evidence="1">
    <location>
        <begin position="93"/>
        <end position="139"/>
    </location>
</feature>
<proteinExistence type="predicted"/>
<accession>A0AAN9SIT3</accession>
<reference evidence="2 3" key="1">
    <citation type="submission" date="2024-01" db="EMBL/GenBank/DDBJ databases">
        <title>The genomes of 5 underutilized Papilionoideae crops provide insights into root nodulation and disease resistanc.</title>
        <authorList>
            <person name="Jiang F."/>
        </authorList>
    </citation>
    <scope>NUCLEOTIDE SEQUENCE [LARGE SCALE GENOMIC DNA]</scope>
    <source>
        <strain evidence="2">DUOXIRENSHENG_FW03</strain>
        <tissue evidence="2">Leaves</tissue>
    </source>
</reference>
<feature type="region of interest" description="Disordered" evidence="1">
    <location>
        <begin position="45"/>
        <end position="73"/>
    </location>
</feature>
<sequence length="172" mass="18595">MNDIDVCLQGRGNEVDAESVSPINTKNAFTSRNNKSVKEIKTIERLHGTSTKPKGVLERRRKKKKFVELDEPSSQNFDCELLSFQSSQVQFSGFEHEDQVINDSNSQSQDQPATLPSASSPSGDSSATRRSSVRAPTRPHGCIQASLVFSLAPPAAARGGASDTLSSGACRR</sequence>
<dbReference type="Proteomes" id="UP001386955">
    <property type="component" value="Unassembled WGS sequence"/>
</dbReference>
<evidence type="ECO:0000313" key="2">
    <source>
        <dbReference type="EMBL" id="KAK7396980.1"/>
    </source>
</evidence>
<feature type="compositionally biased region" description="Polar residues" evidence="1">
    <location>
        <begin position="101"/>
        <end position="114"/>
    </location>
</feature>
<name>A0AAN9SIT3_PSOTE</name>
<organism evidence="2 3">
    <name type="scientific">Psophocarpus tetragonolobus</name>
    <name type="common">Winged bean</name>
    <name type="synonym">Dolichos tetragonolobus</name>
    <dbReference type="NCBI Taxonomy" id="3891"/>
    <lineage>
        <taxon>Eukaryota</taxon>
        <taxon>Viridiplantae</taxon>
        <taxon>Streptophyta</taxon>
        <taxon>Embryophyta</taxon>
        <taxon>Tracheophyta</taxon>
        <taxon>Spermatophyta</taxon>
        <taxon>Magnoliopsida</taxon>
        <taxon>eudicotyledons</taxon>
        <taxon>Gunneridae</taxon>
        <taxon>Pentapetalae</taxon>
        <taxon>rosids</taxon>
        <taxon>fabids</taxon>
        <taxon>Fabales</taxon>
        <taxon>Fabaceae</taxon>
        <taxon>Papilionoideae</taxon>
        <taxon>50 kb inversion clade</taxon>
        <taxon>NPAAA clade</taxon>
        <taxon>indigoferoid/millettioid clade</taxon>
        <taxon>Phaseoleae</taxon>
        <taxon>Psophocarpus</taxon>
    </lineage>
</organism>
<comment type="caution">
    <text evidence="2">The sequence shown here is derived from an EMBL/GenBank/DDBJ whole genome shotgun (WGS) entry which is preliminary data.</text>
</comment>
<protein>
    <submittedName>
        <fullName evidence="2">Uncharacterized protein</fullName>
    </submittedName>
</protein>
<evidence type="ECO:0000256" key="1">
    <source>
        <dbReference type="SAM" id="MobiDB-lite"/>
    </source>
</evidence>
<dbReference type="EMBL" id="JAYMYS010000004">
    <property type="protein sequence ID" value="KAK7396980.1"/>
    <property type="molecule type" value="Genomic_DNA"/>
</dbReference>
<gene>
    <name evidence="2" type="ORF">VNO78_18144</name>
</gene>
<dbReference type="AlphaFoldDB" id="A0AAN9SIT3"/>
<keyword evidence="3" id="KW-1185">Reference proteome</keyword>
<feature type="compositionally biased region" description="Low complexity" evidence="1">
    <location>
        <begin position="116"/>
        <end position="130"/>
    </location>
</feature>
<evidence type="ECO:0000313" key="3">
    <source>
        <dbReference type="Proteomes" id="UP001386955"/>
    </source>
</evidence>